<dbReference type="InterPro" id="IPR006145">
    <property type="entry name" value="PsdUridine_synth_RsuA/RluA"/>
</dbReference>
<evidence type="ECO:0000313" key="6">
    <source>
        <dbReference type="Proteomes" id="UP000714380"/>
    </source>
</evidence>
<sequence>MNDIEELYADDEIVVINKPPKLLSVPGRYEPDSAVTRLQKIYGDIHVIHRLDNDTSGIIVYGRNKKALTAIQQQFEKQNTHKIYEALVIGSVSGSHGCINLPICVDWPNRPLQMISHTQGRYALTRWKKLDDNGHESRMELYPKTGRSHQLRLHMRALGHAIVGDPFYAPESAAITPRMMLHARELSFCHPVSGKLMEMVCPTPF</sequence>
<evidence type="ECO:0000256" key="1">
    <source>
        <dbReference type="ARBA" id="ARBA00010876"/>
    </source>
</evidence>
<evidence type="ECO:0000256" key="2">
    <source>
        <dbReference type="ARBA" id="ARBA00022694"/>
    </source>
</evidence>
<dbReference type="EMBL" id="JAEDAH010000008">
    <property type="protein sequence ID" value="MCA6062375.1"/>
    <property type="molecule type" value="Genomic_DNA"/>
</dbReference>
<keyword evidence="3" id="KW-0413">Isomerase</keyword>
<dbReference type="InterPro" id="IPR020103">
    <property type="entry name" value="PsdUridine_synth_cat_dom_sf"/>
</dbReference>
<comment type="similarity">
    <text evidence="1">Belongs to the pseudouridine synthase RluA family.</text>
</comment>
<accession>A0ABS7ZPU1</accession>
<evidence type="ECO:0000313" key="5">
    <source>
        <dbReference type="EMBL" id="MCA6062375.1"/>
    </source>
</evidence>
<dbReference type="Pfam" id="PF00849">
    <property type="entry name" value="PseudoU_synth_2"/>
    <property type="match status" value="1"/>
</dbReference>
<proteinExistence type="inferred from homology"/>
<keyword evidence="2" id="KW-0819">tRNA processing</keyword>
<dbReference type="PANTHER" id="PTHR21600">
    <property type="entry name" value="MITOCHONDRIAL RNA PSEUDOURIDINE SYNTHASE"/>
    <property type="match status" value="1"/>
</dbReference>
<dbReference type="SUPFAM" id="SSF55120">
    <property type="entry name" value="Pseudouridine synthase"/>
    <property type="match status" value="1"/>
</dbReference>
<organism evidence="5 6">
    <name type="scientific">Thalassolituus marinus</name>
    <dbReference type="NCBI Taxonomy" id="671053"/>
    <lineage>
        <taxon>Bacteria</taxon>
        <taxon>Pseudomonadati</taxon>
        <taxon>Pseudomonadota</taxon>
        <taxon>Gammaproteobacteria</taxon>
        <taxon>Oceanospirillales</taxon>
        <taxon>Oceanospirillaceae</taxon>
        <taxon>Thalassolituus</taxon>
    </lineage>
</organism>
<keyword evidence="6" id="KW-1185">Reference proteome</keyword>
<feature type="domain" description="Pseudouridine synthase RsuA/RluA-like" evidence="4">
    <location>
        <begin position="13"/>
        <end position="156"/>
    </location>
</feature>
<comment type="caution">
    <text evidence="5">The sequence shown here is derived from an EMBL/GenBank/DDBJ whole genome shotgun (WGS) entry which is preliminary data.</text>
</comment>
<reference evidence="5 6" key="1">
    <citation type="submission" date="2020-12" db="EMBL/GenBank/DDBJ databases">
        <title>Novel Thalassolituus-related marine hydrocarbonoclastic bacteria mediated algae-derived hydrocarbons mineralization in twilight zone of the northern South China Sea.</title>
        <authorList>
            <person name="Dong C."/>
        </authorList>
    </citation>
    <scope>NUCLEOTIDE SEQUENCE [LARGE SCALE GENOMIC DNA]</scope>
    <source>
        <strain evidence="5 6">IMCC1826</strain>
    </source>
</reference>
<gene>
    <name evidence="5" type="ORF">I9W95_02025</name>
</gene>
<dbReference type="PANTHER" id="PTHR21600:SF91">
    <property type="entry name" value="DUAL-SPECIFICITY RNA PSEUDOURIDINE SYNTHASE RLUA"/>
    <property type="match status" value="1"/>
</dbReference>
<dbReference type="Gene3D" id="3.30.2350.10">
    <property type="entry name" value="Pseudouridine synthase"/>
    <property type="match status" value="1"/>
</dbReference>
<protein>
    <submittedName>
        <fullName evidence="5">RluA family pseudouridine synthase</fullName>
    </submittedName>
</protein>
<evidence type="ECO:0000256" key="3">
    <source>
        <dbReference type="ARBA" id="ARBA00023235"/>
    </source>
</evidence>
<name>A0ABS7ZPU1_9GAMM</name>
<dbReference type="Proteomes" id="UP000714380">
    <property type="component" value="Unassembled WGS sequence"/>
</dbReference>
<dbReference type="CDD" id="cd02869">
    <property type="entry name" value="PseudoU_synth_RluA_like"/>
    <property type="match status" value="1"/>
</dbReference>
<dbReference type="RefSeq" id="WP_225671307.1">
    <property type="nucleotide sequence ID" value="NZ_JAEDAH010000008.1"/>
</dbReference>
<evidence type="ECO:0000259" key="4">
    <source>
        <dbReference type="Pfam" id="PF00849"/>
    </source>
</evidence>
<dbReference type="InterPro" id="IPR050188">
    <property type="entry name" value="RluA_PseudoU_synthase"/>
</dbReference>